<name>A0AAN9PSU2_CLITE</name>
<dbReference type="EMBL" id="JAYKXN010000002">
    <property type="protein sequence ID" value="KAK7308869.1"/>
    <property type="molecule type" value="Genomic_DNA"/>
</dbReference>
<organism evidence="1 2">
    <name type="scientific">Clitoria ternatea</name>
    <name type="common">Butterfly pea</name>
    <dbReference type="NCBI Taxonomy" id="43366"/>
    <lineage>
        <taxon>Eukaryota</taxon>
        <taxon>Viridiplantae</taxon>
        <taxon>Streptophyta</taxon>
        <taxon>Embryophyta</taxon>
        <taxon>Tracheophyta</taxon>
        <taxon>Spermatophyta</taxon>
        <taxon>Magnoliopsida</taxon>
        <taxon>eudicotyledons</taxon>
        <taxon>Gunneridae</taxon>
        <taxon>Pentapetalae</taxon>
        <taxon>rosids</taxon>
        <taxon>fabids</taxon>
        <taxon>Fabales</taxon>
        <taxon>Fabaceae</taxon>
        <taxon>Papilionoideae</taxon>
        <taxon>50 kb inversion clade</taxon>
        <taxon>NPAAA clade</taxon>
        <taxon>indigoferoid/millettioid clade</taxon>
        <taxon>Phaseoleae</taxon>
        <taxon>Clitoria</taxon>
    </lineage>
</organism>
<gene>
    <name evidence="1" type="ORF">RJT34_05172</name>
</gene>
<evidence type="ECO:0000313" key="2">
    <source>
        <dbReference type="Proteomes" id="UP001359559"/>
    </source>
</evidence>
<proteinExistence type="predicted"/>
<sequence length="77" mass="8936">MRNVERWNGGRYVVDWKDVSLVDQTIFSLSHTGNADLCSLSTLQVMRKYVGDQNQFISLYLLHQLQLLDLFVKSLAF</sequence>
<dbReference type="Proteomes" id="UP001359559">
    <property type="component" value="Unassembled WGS sequence"/>
</dbReference>
<keyword evidence="2" id="KW-1185">Reference proteome</keyword>
<evidence type="ECO:0000313" key="1">
    <source>
        <dbReference type="EMBL" id="KAK7308869.1"/>
    </source>
</evidence>
<comment type="caution">
    <text evidence="1">The sequence shown here is derived from an EMBL/GenBank/DDBJ whole genome shotgun (WGS) entry which is preliminary data.</text>
</comment>
<accession>A0AAN9PSU2</accession>
<reference evidence="1 2" key="1">
    <citation type="submission" date="2024-01" db="EMBL/GenBank/DDBJ databases">
        <title>The genomes of 5 underutilized Papilionoideae crops provide insights into root nodulation and disease resistance.</title>
        <authorList>
            <person name="Yuan L."/>
        </authorList>
    </citation>
    <scope>NUCLEOTIDE SEQUENCE [LARGE SCALE GENOMIC DNA]</scope>
    <source>
        <strain evidence="1">LY-2023</strain>
        <tissue evidence="1">Leaf</tissue>
    </source>
</reference>
<protein>
    <submittedName>
        <fullName evidence="1">Uncharacterized protein</fullName>
    </submittedName>
</protein>
<dbReference type="AlphaFoldDB" id="A0AAN9PSU2"/>